<dbReference type="AlphaFoldDB" id="A0A368R9K5"/>
<feature type="region of interest" description="Disordered" evidence="1">
    <location>
        <begin position="40"/>
        <end position="75"/>
    </location>
</feature>
<name>A0A368R9K5_SETIT</name>
<sequence length="210" mass="23209">MTSRRRLLHPPSTTPHLLTQLRAAAHARALTQNRYVCRRSPLAPGTAPASLPRTTENTATPLPKLPSSRHSRTVSLSARLSSSRLSLARSCSPRPRSRSSRATLPSLLTLQVWAPPRSRLLIVSWPSELRQLPNSSRRSPPMMLKLMLPVAPPALSPTCSRVAISCFSFPSAFTRLALLCPCYRLFCTSVSQLCLKTAPRRKLLVLLYPS</sequence>
<dbReference type="EMBL" id="CM003532">
    <property type="protein sequence ID" value="RCV26887.1"/>
    <property type="molecule type" value="Genomic_DNA"/>
</dbReference>
<reference evidence="2" key="2">
    <citation type="submission" date="2015-07" db="EMBL/GenBank/DDBJ databases">
        <authorList>
            <person name="Noorani M."/>
        </authorList>
    </citation>
    <scope>NUCLEOTIDE SEQUENCE</scope>
    <source>
        <strain evidence="2">Yugu1</strain>
    </source>
</reference>
<reference evidence="2" key="1">
    <citation type="journal article" date="2012" name="Nat. Biotechnol.">
        <title>Reference genome sequence of the model plant Setaria.</title>
        <authorList>
            <person name="Bennetzen J.L."/>
            <person name="Schmutz J."/>
            <person name="Wang H."/>
            <person name="Percifield R."/>
            <person name="Hawkins J."/>
            <person name="Pontaroli A.C."/>
            <person name="Estep M."/>
            <person name="Feng L."/>
            <person name="Vaughn J.N."/>
            <person name="Grimwood J."/>
            <person name="Jenkins J."/>
            <person name="Barry K."/>
            <person name="Lindquist E."/>
            <person name="Hellsten U."/>
            <person name="Deshpande S."/>
            <person name="Wang X."/>
            <person name="Wu X."/>
            <person name="Mitros T."/>
            <person name="Triplett J."/>
            <person name="Yang X."/>
            <person name="Ye C.Y."/>
            <person name="Mauro-Herrera M."/>
            <person name="Wang L."/>
            <person name="Li P."/>
            <person name="Sharma M."/>
            <person name="Sharma R."/>
            <person name="Ronald P.C."/>
            <person name="Panaud O."/>
            <person name="Kellogg E.A."/>
            <person name="Brutnell T.P."/>
            <person name="Doust A.N."/>
            <person name="Tuskan G.A."/>
            <person name="Rokhsar D."/>
            <person name="Devos K.M."/>
        </authorList>
    </citation>
    <scope>NUCLEOTIDE SEQUENCE [LARGE SCALE GENOMIC DNA]</scope>
    <source>
        <strain evidence="2">Yugu1</strain>
    </source>
</reference>
<gene>
    <name evidence="2" type="ORF">SETIT_5G281300v2</name>
</gene>
<evidence type="ECO:0000256" key="1">
    <source>
        <dbReference type="SAM" id="MobiDB-lite"/>
    </source>
</evidence>
<protein>
    <submittedName>
        <fullName evidence="2">Uncharacterized protein</fullName>
    </submittedName>
</protein>
<proteinExistence type="predicted"/>
<accession>A0A368R9K5</accession>
<evidence type="ECO:0000313" key="2">
    <source>
        <dbReference type="EMBL" id="RCV26887.1"/>
    </source>
</evidence>
<organism evidence="2">
    <name type="scientific">Setaria italica</name>
    <name type="common">Foxtail millet</name>
    <name type="synonym">Panicum italicum</name>
    <dbReference type="NCBI Taxonomy" id="4555"/>
    <lineage>
        <taxon>Eukaryota</taxon>
        <taxon>Viridiplantae</taxon>
        <taxon>Streptophyta</taxon>
        <taxon>Embryophyta</taxon>
        <taxon>Tracheophyta</taxon>
        <taxon>Spermatophyta</taxon>
        <taxon>Magnoliopsida</taxon>
        <taxon>Liliopsida</taxon>
        <taxon>Poales</taxon>
        <taxon>Poaceae</taxon>
        <taxon>PACMAD clade</taxon>
        <taxon>Panicoideae</taxon>
        <taxon>Panicodae</taxon>
        <taxon>Paniceae</taxon>
        <taxon>Cenchrinae</taxon>
        <taxon>Setaria</taxon>
    </lineage>
</organism>